<dbReference type="Proteomes" id="UP000278085">
    <property type="component" value="Unassembled WGS sequence"/>
</dbReference>
<dbReference type="AlphaFoldDB" id="A0A430HLQ0"/>
<reference evidence="3 4" key="1">
    <citation type="submission" date="2018-12" db="EMBL/GenBank/DDBJ databases">
        <authorList>
            <person name="Yang E."/>
        </authorList>
    </citation>
    <scope>NUCLEOTIDE SEQUENCE [LARGE SCALE GENOMIC DNA]</scope>
    <source>
        <strain evidence="3 4">SOD</strain>
    </source>
</reference>
<accession>A0A430HLQ0</accession>
<dbReference type="Gene3D" id="1.10.287.470">
    <property type="entry name" value="Helix hairpin bin"/>
    <property type="match status" value="1"/>
</dbReference>
<dbReference type="PANTHER" id="PTHR30469:SF15">
    <property type="entry name" value="HLYD FAMILY OF SECRETION PROTEINS"/>
    <property type="match status" value="1"/>
</dbReference>
<evidence type="ECO:0000256" key="1">
    <source>
        <dbReference type="ARBA" id="ARBA00009477"/>
    </source>
</evidence>
<keyword evidence="4" id="KW-1185">Reference proteome</keyword>
<sequence length="414" mass="44837">MDQPLQRRRGRRVLAGAAAALLLAAGALALWRQLPQGLQVARADVRIATVARGSFRDDVALRATAAPLHSVMLDAVESGRVEEVFARDGANVRQGEVLFRLSNPQRRLDLLAREAEHAQQISNLTNLRIALEASRMERERRGAELAFALTLAEKQHARNAALARQGFVSPNALEDGLDRVTQQRRLFDSESAGYKTEAATQRDAVRQMEQAIGRLEAGLQVVNATIDALAVRAPVSGRLTDFHLQVGATVKPDQHLGRIDAVDQFKLSAQVDEYYLNRVAVGRQGTATINGRAYALTVSRIYPQIKEGRFTLELAFANGQPETLNPGQGAEALVTLGGASAALLLPNDAYIDDSGGVAVYVLDKDGKTAERRALRSGRRNNSQLEVLGGLAPGERVIVSSYAPYGKAARLQLTD</sequence>
<dbReference type="EMBL" id="RXLQ01000007">
    <property type="protein sequence ID" value="RSZ58423.1"/>
    <property type="molecule type" value="Genomic_DNA"/>
</dbReference>
<dbReference type="OrthoDB" id="9806939at2"/>
<evidence type="ECO:0000259" key="2">
    <source>
        <dbReference type="Pfam" id="PF25967"/>
    </source>
</evidence>
<dbReference type="GO" id="GO:1990281">
    <property type="term" value="C:efflux pump complex"/>
    <property type="evidence" value="ECO:0007669"/>
    <property type="project" value="TreeGrafter"/>
</dbReference>
<dbReference type="Pfam" id="PF25967">
    <property type="entry name" value="RND-MFP_C"/>
    <property type="match status" value="1"/>
</dbReference>
<dbReference type="GO" id="GO:0015562">
    <property type="term" value="F:efflux transmembrane transporter activity"/>
    <property type="evidence" value="ECO:0007669"/>
    <property type="project" value="TreeGrafter"/>
</dbReference>
<gene>
    <name evidence="3" type="ORF">EJB06_15660</name>
</gene>
<organism evidence="3 4">
    <name type="scientific">Massilia atriviolacea</name>
    <dbReference type="NCBI Taxonomy" id="2495579"/>
    <lineage>
        <taxon>Bacteria</taxon>
        <taxon>Pseudomonadati</taxon>
        <taxon>Pseudomonadota</taxon>
        <taxon>Betaproteobacteria</taxon>
        <taxon>Burkholderiales</taxon>
        <taxon>Oxalobacteraceae</taxon>
        <taxon>Telluria group</taxon>
        <taxon>Massilia</taxon>
    </lineage>
</organism>
<comment type="caution">
    <text evidence="3">The sequence shown here is derived from an EMBL/GenBank/DDBJ whole genome shotgun (WGS) entry which is preliminary data.</text>
</comment>
<proteinExistence type="inferred from homology"/>
<dbReference type="Gene3D" id="2.40.50.100">
    <property type="match status" value="1"/>
</dbReference>
<dbReference type="NCBIfam" id="TIGR01730">
    <property type="entry name" value="RND_mfp"/>
    <property type="match status" value="1"/>
</dbReference>
<dbReference type="SUPFAM" id="SSF111369">
    <property type="entry name" value="HlyD-like secretion proteins"/>
    <property type="match status" value="1"/>
</dbReference>
<protein>
    <submittedName>
        <fullName evidence="3">Efflux RND transporter periplasmic adaptor subunit</fullName>
    </submittedName>
</protein>
<evidence type="ECO:0000313" key="3">
    <source>
        <dbReference type="EMBL" id="RSZ58423.1"/>
    </source>
</evidence>
<dbReference type="InterPro" id="IPR058627">
    <property type="entry name" value="MdtA-like_C"/>
</dbReference>
<evidence type="ECO:0000313" key="4">
    <source>
        <dbReference type="Proteomes" id="UP000278085"/>
    </source>
</evidence>
<feature type="domain" description="Multidrug resistance protein MdtA-like C-terminal permuted SH3" evidence="2">
    <location>
        <begin position="342"/>
        <end position="400"/>
    </location>
</feature>
<comment type="similarity">
    <text evidence="1">Belongs to the membrane fusion protein (MFP) (TC 8.A.1) family.</text>
</comment>
<name>A0A430HLQ0_9BURK</name>
<dbReference type="InterPro" id="IPR006143">
    <property type="entry name" value="RND_pump_MFP"/>
</dbReference>
<dbReference type="PANTHER" id="PTHR30469">
    <property type="entry name" value="MULTIDRUG RESISTANCE PROTEIN MDTA"/>
    <property type="match status" value="1"/>
</dbReference>
<dbReference type="Gene3D" id="2.40.420.20">
    <property type="match status" value="1"/>
</dbReference>
<dbReference type="Gene3D" id="2.40.30.170">
    <property type="match status" value="1"/>
</dbReference>